<feature type="region of interest" description="Disordered" evidence="1">
    <location>
        <begin position="208"/>
        <end position="227"/>
    </location>
</feature>
<evidence type="ECO:0000313" key="2">
    <source>
        <dbReference type="EMBL" id="ETE71648.1"/>
    </source>
</evidence>
<feature type="compositionally biased region" description="Acidic residues" evidence="1">
    <location>
        <begin position="27"/>
        <end position="84"/>
    </location>
</feature>
<reference evidence="2 3" key="1">
    <citation type="journal article" date="2013" name="Proc. Natl. Acad. Sci. U.S.A.">
        <title>The king cobra genome reveals dynamic gene evolution and adaptation in the snake venom system.</title>
        <authorList>
            <person name="Vonk F.J."/>
            <person name="Casewell N.R."/>
            <person name="Henkel C.V."/>
            <person name="Heimberg A.M."/>
            <person name="Jansen H.J."/>
            <person name="McCleary R.J."/>
            <person name="Kerkkamp H.M."/>
            <person name="Vos R.A."/>
            <person name="Guerreiro I."/>
            <person name="Calvete J.J."/>
            <person name="Wuster W."/>
            <person name="Woods A.E."/>
            <person name="Logan J.M."/>
            <person name="Harrison R.A."/>
            <person name="Castoe T.A."/>
            <person name="de Koning A.P."/>
            <person name="Pollock D.D."/>
            <person name="Yandell M."/>
            <person name="Calderon D."/>
            <person name="Renjifo C."/>
            <person name="Currier R.B."/>
            <person name="Salgado D."/>
            <person name="Pla D."/>
            <person name="Sanz L."/>
            <person name="Hyder A.S."/>
            <person name="Ribeiro J.M."/>
            <person name="Arntzen J.W."/>
            <person name="van den Thillart G.E."/>
            <person name="Boetzer M."/>
            <person name="Pirovano W."/>
            <person name="Dirks R.P."/>
            <person name="Spaink H.P."/>
            <person name="Duboule D."/>
            <person name="McGlinn E."/>
            <person name="Kini R.M."/>
            <person name="Richardson M.K."/>
        </authorList>
    </citation>
    <scope>NUCLEOTIDE SEQUENCE</scope>
    <source>
        <tissue evidence="2">Blood</tissue>
    </source>
</reference>
<dbReference type="AlphaFoldDB" id="V8PCB0"/>
<feature type="region of interest" description="Disordered" evidence="1">
    <location>
        <begin position="24"/>
        <end position="98"/>
    </location>
</feature>
<evidence type="ECO:0000313" key="3">
    <source>
        <dbReference type="Proteomes" id="UP000018936"/>
    </source>
</evidence>
<gene>
    <name evidence="2" type="primary">Rtl1</name>
    <name evidence="2" type="ORF">L345_02524</name>
</gene>
<dbReference type="OrthoDB" id="6077919at2759"/>
<keyword evidence="3" id="KW-1185">Reference proteome</keyword>
<proteinExistence type="predicted"/>
<comment type="caution">
    <text evidence="2">The sequence shown here is derived from an EMBL/GenBank/DDBJ whole genome shotgun (WGS) entry which is preliminary data.</text>
</comment>
<feature type="non-terminal residue" evidence="2">
    <location>
        <position position="1"/>
    </location>
</feature>
<organism evidence="2 3">
    <name type="scientific">Ophiophagus hannah</name>
    <name type="common">King cobra</name>
    <name type="synonym">Naja hannah</name>
    <dbReference type="NCBI Taxonomy" id="8665"/>
    <lineage>
        <taxon>Eukaryota</taxon>
        <taxon>Metazoa</taxon>
        <taxon>Chordata</taxon>
        <taxon>Craniata</taxon>
        <taxon>Vertebrata</taxon>
        <taxon>Euteleostomi</taxon>
        <taxon>Lepidosauria</taxon>
        <taxon>Squamata</taxon>
        <taxon>Bifurcata</taxon>
        <taxon>Unidentata</taxon>
        <taxon>Episquamata</taxon>
        <taxon>Toxicofera</taxon>
        <taxon>Serpentes</taxon>
        <taxon>Colubroidea</taxon>
        <taxon>Elapidae</taxon>
        <taxon>Elapinae</taxon>
        <taxon>Ophiophagus</taxon>
    </lineage>
</organism>
<accession>V8PCB0</accession>
<dbReference type="EMBL" id="AZIM01000336">
    <property type="protein sequence ID" value="ETE71648.1"/>
    <property type="molecule type" value="Genomic_DNA"/>
</dbReference>
<protein>
    <submittedName>
        <fullName evidence="2">Retrotransposon-like protein 1</fullName>
    </submittedName>
</protein>
<evidence type="ECO:0000256" key="1">
    <source>
        <dbReference type="SAM" id="MobiDB-lite"/>
    </source>
</evidence>
<name>V8PCB0_OPHHA</name>
<dbReference type="Proteomes" id="UP000018936">
    <property type="component" value="Unassembled WGS sequence"/>
</dbReference>
<sequence length="275" mass="30446">MESIQGSGKLDLHFKVLLEQEMYPEITIEEEEEPDEVEVDAEGEAIEEEEEERGEEEDEEEDEEEEEEEEEEGEGDEEEDEEEEAHPQGPQQEAVGAVNGDDSLFVVCTGTVEELLGLEASLTAESVQLEAAQPQRWEVQWEEVSQTSQPFVPEIIESALISPEAATSNITQVVEVAAVEVEPDAFPSMEQLGNTSSSWGASFIEESHQDLQRSPASADRGSRHRRSQQVYGWSKLAGTMGSTKSVIAPLQMKCYNPLSSQQAYRTAIYGNASCP</sequence>